<name>A0ABP8ERD4_9MICO</name>
<reference evidence="4" key="1">
    <citation type="journal article" date="2019" name="Int. J. Syst. Evol. Microbiol.">
        <title>The Global Catalogue of Microorganisms (GCM) 10K type strain sequencing project: providing services to taxonomists for standard genome sequencing and annotation.</title>
        <authorList>
            <consortium name="The Broad Institute Genomics Platform"/>
            <consortium name="The Broad Institute Genome Sequencing Center for Infectious Disease"/>
            <person name="Wu L."/>
            <person name="Ma J."/>
        </authorList>
    </citation>
    <scope>NUCLEOTIDE SEQUENCE [LARGE SCALE GENOMIC DNA]</scope>
    <source>
        <strain evidence="4">JCM 17459</strain>
    </source>
</reference>
<accession>A0ABP8ERD4</accession>
<feature type="transmembrane region" description="Helical" evidence="2">
    <location>
        <begin position="196"/>
        <end position="215"/>
    </location>
</feature>
<feature type="transmembrane region" description="Helical" evidence="2">
    <location>
        <begin position="264"/>
        <end position="283"/>
    </location>
</feature>
<keyword evidence="2" id="KW-0812">Transmembrane</keyword>
<dbReference type="PANTHER" id="PTHR40076:SF1">
    <property type="entry name" value="MEMBRANE PROTEIN"/>
    <property type="match status" value="1"/>
</dbReference>
<dbReference type="EMBL" id="BAABBA010000002">
    <property type="protein sequence ID" value="GAA4286258.1"/>
    <property type="molecule type" value="Genomic_DNA"/>
</dbReference>
<dbReference type="SUPFAM" id="SSF81995">
    <property type="entry name" value="beta-sandwich domain of Sec23/24"/>
    <property type="match status" value="1"/>
</dbReference>
<feature type="transmembrane region" description="Helical" evidence="2">
    <location>
        <begin position="115"/>
        <end position="135"/>
    </location>
</feature>
<sequence>MTQTPPPERPEDPLVPSPSGEQPPAYGQQPYGQQPPAYGQQPPAYGQQPYGQQPAAYGQQPYGERPPYGQQPPAYGQPAYGGPPAAPQAQEAYGQRTASVGEAFRYAWQGFKANAGPWIVAALVLLVVGGIGSSIEQTIRNQNLGTNRLDPTATFAFDPAASAVNLLFTIINFAITAGLVSAALRTVDGRRLELGDFFRVPNFLQALLAAVLMAILTAVGFVLLIIPGLIVLVLGMFYLQFAIDRRFSAVDAIRSSFRLVKDNLGTALLLILASMGVAILGAIALGVGLLVAIPMITIATVFVYRRLTGGPVMVPGSA</sequence>
<organism evidence="3 4">
    <name type="scientific">Georgenia daeguensis</name>
    <dbReference type="NCBI Taxonomy" id="908355"/>
    <lineage>
        <taxon>Bacteria</taxon>
        <taxon>Bacillati</taxon>
        <taxon>Actinomycetota</taxon>
        <taxon>Actinomycetes</taxon>
        <taxon>Micrococcales</taxon>
        <taxon>Bogoriellaceae</taxon>
        <taxon>Georgenia</taxon>
    </lineage>
</organism>
<proteinExistence type="predicted"/>
<dbReference type="RefSeq" id="WP_345037532.1">
    <property type="nucleotide sequence ID" value="NZ_BAABBA010000002.1"/>
</dbReference>
<feature type="compositionally biased region" description="Low complexity" evidence="1">
    <location>
        <begin position="22"/>
        <end position="94"/>
    </location>
</feature>
<evidence type="ECO:0008006" key="5">
    <source>
        <dbReference type="Google" id="ProtNLM"/>
    </source>
</evidence>
<gene>
    <name evidence="3" type="ORF">GCM10022262_06170</name>
</gene>
<feature type="transmembrane region" description="Helical" evidence="2">
    <location>
        <begin position="221"/>
        <end position="243"/>
    </location>
</feature>
<dbReference type="PANTHER" id="PTHR40076">
    <property type="entry name" value="MEMBRANE PROTEIN-RELATED"/>
    <property type="match status" value="1"/>
</dbReference>
<dbReference type="InterPro" id="IPR010380">
    <property type="entry name" value="DUF975"/>
</dbReference>
<keyword evidence="4" id="KW-1185">Reference proteome</keyword>
<feature type="transmembrane region" description="Helical" evidence="2">
    <location>
        <begin position="289"/>
        <end position="307"/>
    </location>
</feature>
<dbReference type="Proteomes" id="UP001499841">
    <property type="component" value="Unassembled WGS sequence"/>
</dbReference>
<evidence type="ECO:0000256" key="2">
    <source>
        <dbReference type="SAM" id="Phobius"/>
    </source>
</evidence>
<evidence type="ECO:0000313" key="3">
    <source>
        <dbReference type="EMBL" id="GAA4286258.1"/>
    </source>
</evidence>
<evidence type="ECO:0000256" key="1">
    <source>
        <dbReference type="SAM" id="MobiDB-lite"/>
    </source>
</evidence>
<evidence type="ECO:0000313" key="4">
    <source>
        <dbReference type="Proteomes" id="UP001499841"/>
    </source>
</evidence>
<keyword evidence="2" id="KW-0472">Membrane</keyword>
<feature type="transmembrane region" description="Helical" evidence="2">
    <location>
        <begin position="163"/>
        <end position="184"/>
    </location>
</feature>
<keyword evidence="2" id="KW-1133">Transmembrane helix</keyword>
<protein>
    <recommendedName>
        <fullName evidence="5">Integral membrane protein</fullName>
    </recommendedName>
</protein>
<comment type="caution">
    <text evidence="3">The sequence shown here is derived from an EMBL/GenBank/DDBJ whole genome shotgun (WGS) entry which is preliminary data.</text>
</comment>
<feature type="region of interest" description="Disordered" evidence="1">
    <location>
        <begin position="1"/>
        <end position="94"/>
    </location>
</feature>